<evidence type="ECO:0000259" key="2">
    <source>
        <dbReference type="Pfam" id="PF04536"/>
    </source>
</evidence>
<dbReference type="InterPro" id="IPR007621">
    <property type="entry name" value="TPM_dom"/>
</dbReference>
<evidence type="ECO:0000313" key="3">
    <source>
        <dbReference type="EMBL" id="CAA2104050.1"/>
    </source>
</evidence>
<keyword evidence="1" id="KW-0472">Membrane</keyword>
<accession>A0A679JC62</accession>
<dbReference type="Gene3D" id="3.10.310.50">
    <property type="match status" value="1"/>
</dbReference>
<feature type="transmembrane region" description="Helical" evidence="1">
    <location>
        <begin position="61"/>
        <end position="82"/>
    </location>
</feature>
<gene>
    <name evidence="3" type="ORF">MBUL_02508</name>
</gene>
<protein>
    <recommendedName>
        <fullName evidence="2">TPM domain-containing protein</fullName>
    </recommendedName>
</protein>
<reference evidence="3" key="1">
    <citation type="submission" date="2019-12" db="EMBL/GenBank/DDBJ databases">
        <authorList>
            <person name="Cremers G."/>
        </authorList>
    </citation>
    <scope>NUCLEOTIDE SEQUENCE</scope>
    <source>
        <strain evidence="3">Mbul1</strain>
    </source>
</reference>
<keyword evidence="1" id="KW-1133">Transmembrane helix</keyword>
<sequence>MLSDTDRTRIAEAIATAESTTSAEIVVLVAARAGLYRSAALVPALALGLAAPWPLILLTPWSAASIALAQAAIVLAALAAAAHPRARLLLVPRSIRRARAHEAASREFSARGLARTRGRTGILIYLAVAEGHAEIVADSGIASRISPAAWSSAIDALLSSLRRGAAADGLVSAVEGIGAILAQHLPRRAGDIDELPNRVIVTD</sequence>
<name>A0A679JC62_9HYPH</name>
<dbReference type="EMBL" id="LR743504">
    <property type="protein sequence ID" value="CAA2104050.1"/>
    <property type="molecule type" value="Genomic_DNA"/>
</dbReference>
<keyword evidence="1" id="KW-0812">Transmembrane</keyword>
<feature type="transmembrane region" description="Helical" evidence="1">
    <location>
        <begin position="35"/>
        <end position="55"/>
    </location>
</feature>
<proteinExistence type="predicted"/>
<evidence type="ECO:0000256" key="1">
    <source>
        <dbReference type="SAM" id="Phobius"/>
    </source>
</evidence>
<organism evidence="3">
    <name type="scientific">Methylobacterium bullatum</name>
    <dbReference type="NCBI Taxonomy" id="570505"/>
    <lineage>
        <taxon>Bacteria</taxon>
        <taxon>Pseudomonadati</taxon>
        <taxon>Pseudomonadota</taxon>
        <taxon>Alphaproteobacteria</taxon>
        <taxon>Hyphomicrobiales</taxon>
        <taxon>Methylobacteriaceae</taxon>
        <taxon>Methylobacterium</taxon>
    </lineage>
</organism>
<dbReference type="PANTHER" id="PTHR30373:SF8">
    <property type="entry name" value="BLL7265 PROTEIN"/>
    <property type="match status" value="1"/>
</dbReference>
<feature type="domain" description="TPM" evidence="2">
    <location>
        <begin position="75"/>
        <end position="179"/>
    </location>
</feature>
<dbReference type="AlphaFoldDB" id="A0A679JC62"/>
<dbReference type="PANTHER" id="PTHR30373">
    <property type="entry name" value="UPF0603 PROTEIN YGCG"/>
    <property type="match status" value="1"/>
</dbReference>
<dbReference type="Pfam" id="PF04536">
    <property type="entry name" value="TPM_phosphatase"/>
    <property type="match status" value="1"/>
</dbReference>